<dbReference type="OrthoDB" id="5970946at2759"/>
<accession>A0A2T7PR21</accession>
<sequence length="114" mass="12160">MLAPGKREISPTFMCKWCGTWFCKECLRGAYVGVATETLKCRVCNQAKCQGTKVDFLLRPPPSAEDSGNKKGGKSASSAKSRSASPSKSAKVSKSSKSKGKKGGKKKAGKKKKK</sequence>
<comment type="caution">
    <text evidence="2">The sequence shown here is derived from an EMBL/GenBank/DDBJ whole genome shotgun (WGS) entry which is preliminary data.</text>
</comment>
<proteinExistence type="predicted"/>
<dbReference type="EMBL" id="PZQS01000002">
    <property type="protein sequence ID" value="PVD35817.1"/>
    <property type="molecule type" value="Genomic_DNA"/>
</dbReference>
<feature type="compositionally biased region" description="Basic residues" evidence="1">
    <location>
        <begin position="94"/>
        <end position="114"/>
    </location>
</feature>
<reference evidence="2 3" key="1">
    <citation type="submission" date="2018-04" db="EMBL/GenBank/DDBJ databases">
        <title>The genome of golden apple snail Pomacea canaliculata provides insight into stress tolerance and invasive adaptation.</title>
        <authorList>
            <person name="Liu C."/>
            <person name="Liu B."/>
            <person name="Ren Y."/>
            <person name="Zhang Y."/>
            <person name="Wang H."/>
            <person name="Li S."/>
            <person name="Jiang F."/>
            <person name="Yin L."/>
            <person name="Zhang G."/>
            <person name="Qian W."/>
            <person name="Fan W."/>
        </authorList>
    </citation>
    <scope>NUCLEOTIDE SEQUENCE [LARGE SCALE GENOMIC DNA]</scope>
    <source>
        <strain evidence="2">SZHN2017</strain>
        <tissue evidence="2">Muscle</tissue>
    </source>
</reference>
<protein>
    <submittedName>
        <fullName evidence="2">Uncharacterized protein</fullName>
    </submittedName>
</protein>
<evidence type="ECO:0000313" key="3">
    <source>
        <dbReference type="Proteomes" id="UP000245119"/>
    </source>
</evidence>
<evidence type="ECO:0000313" key="2">
    <source>
        <dbReference type="EMBL" id="PVD35817.1"/>
    </source>
</evidence>
<dbReference type="AlphaFoldDB" id="A0A2T7PR21"/>
<organism evidence="2 3">
    <name type="scientific">Pomacea canaliculata</name>
    <name type="common">Golden apple snail</name>
    <dbReference type="NCBI Taxonomy" id="400727"/>
    <lineage>
        <taxon>Eukaryota</taxon>
        <taxon>Metazoa</taxon>
        <taxon>Spiralia</taxon>
        <taxon>Lophotrochozoa</taxon>
        <taxon>Mollusca</taxon>
        <taxon>Gastropoda</taxon>
        <taxon>Caenogastropoda</taxon>
        <taxon>Architaenioglossa</taxon>
        <taxon>Ampullarioidea</taxon>
        <taxon>Ampullariidae</taxon>
        <taxon>Pomacea</taxon>
    </lineage>
</organism>
<keyword evidence="3" id="KW-1185">Reference proteome</keyword>
<evidence type="ECO:0000256" key="1">
    <source>
        <dbReference type="SAM" id="MobiDB-lite"/>
    </source>
</evidence>
<feature type="compositionally biased region" description="Low complexity" evidence="1">
    <location>
        <begin position="74"/>
        <end position="93"/>
    </location>
</feature>
<gene>
    <name evidence="2" type="ORF">C0Q70_02786</name>
</gene>
<name>A0A2T7PR21_POMCA</name>
<dbReference type="Proteomes" id="UP000245119">
    <property type="component" value="Linkage Group LG2"/>
</dbReference>
<feature type="region of interest" description="Disordered" evidence="1">
    <location>
        <begin position="58"/>
        <end position="114"/>
    </location>
</feature>